<comment type="subcellular location">
    <subcellularLocation>
        <location evidence="1">Membrane</location>
        <topology evidence="1">Single-pass membrane protein</topology>
    </subcellularLocation>
</comment>
<dbReference type="RefSeq" id="WP_180135735.1">
    <property type="nucleotide sequence ID" value="NZ_JABMKT010000009.1"/>
</dbReference>
<dbReference type="InterPro" id="IPR023353">
    <property type="entry name" value="LemA-like_dom_sf"/>
</dbReference>
<name>A0A7Z0PFN9_9FUSO</name>
<keyword evidence="3" id="KW-0812">Transmembrane</keyword>
<dbReference type="InterPro" id="IPR007156">
    <property type="entry name" value="MamQ_LemA"/>
</dbReference>
<protein>
    <submittedName>
        <fullName evidence="6">LemA family protein</fullName>
    </submittedName>
</protein>
<evidence type="ECO:0000256" key="5">
    <source>
        <dbReference type="ARBA" id="ARBA00023136"/>
    </source>
</evidence>
<evidence type="ECO:0000256" key="1">
    <source>
        <dbReference type="ARBA" id="ARBA00004167"/>
    </source>
</evidence>
<proteinExistence type="inferred from homology"/>
<evidence type="ECO:0000256" key="4">
    <source>
        <dbReference type="ARBA" id="ARBA00022989"/>
    </source>
</evidence>
<evidence type="ECO:0000256" key="2">
    <source>
        <dbReference type="ARBA" id="ARBA00008854"/>
    </source>
</evidence>
<dbReference type="PANTHER" id="PTHR34478">
    <property type="entry name" value="PROTEIN LEMA"/>
    <property type="match status" value="1"/>
</dbReference>
<reference evidence="6 7" key="1">
    <citation type="submission" date="2020-05" db="EMBL/GenBank/DDBJ databases">
        <title>Streptobacillus felis strain LHL191014123.</title>
        <authorList>
            <person name="Fawzy A."/>
            <person name="Rau J."/>
            <person name="Risse K."/>
            <person name="Schauerte N."/>
            <person name="Geiger C."/>
            <person name="Blom J."/>
            <person name="Imirzalioglu C."/>
            <person name="Falgenhauer J."/>
            <person name="Bach A."/>
            <person name="Herden C."/>
            <person name="Eisenberg T."/>
        </authorList>
    </citation>
    <scope>NUCLEOTIDE SEQUENCE [LARGE SCALE GENOMIC DNA]</scope>
    <source>
        <strain evidence="6 7">LHL191014123</strain>
    </source>
</reference>
<keyword evidence="4" id="KW-1133">Transmembrane helix</keyword>
<comment type="similarity">
    <text evidence="2">Belongs to the LemA family.</text>
</comment>
<dbReference type="SUPFAM" id="SSF140478">
    <property type="entry name" value="LemA-like"/>
    <property type="match status" value="1"/>
</dbReference>
<dbReference type="Proteomes" id="UP000526184">
    <property type="component" value="Unassembled WGS sequence"/>
</dbReference>
<keyword evidence="5" id="KW-0472">Membrane</keyword>
<dbReference type="Gene3D" id="1.20.1440.20">
    <property type="entry name" value="LemA-like domain"/>
    <property type="match status" value="1"/>
</dbReference>
<evidence type="ECO:0000313" key="6">
    <source>
        <dbReference type="EMBL" id="NYV27707.1"/>
    </source>
</evidence>
<dbReference type="PANTHER" id="PTHR34478:SF1">
    <property type="entry name" value="PROTEIN LEMA"/>
    <property type="match status" value="1"/>
</dbReference>
<dbReference type="GO" id="GO:0016020">
    <property type="term" value="C:membrane"/>
    <property type="evidence" value="ECO:0007669"/>
    <property type="project" value="UniProtKB-SubCell"/>
</dbReference>
<dbReference type="AlphaFoldDB" id="A0A7Z0PFN9"/>
<dbReference type="EMBL" id="JABMKT010000009">
    <property type="protein sequence ID" value="NYV27707.1"/>
    <property type="molecule type" value="Genomic_DNA"/>
</dbReference>
<sequence>MTLLVILGVVVLIGLWAMGVYNKYVGLDNENQVAFSNIGTFLQKRLDLIPNLVETVKGYAKHESETLQNVVDARSRMLKLDLNDVKNLEEIRKMENELTKTLKSIMALSESYPELKANVNFLELQKSLTDIENQIEGARRFYNATVGTLNTFIRRFPNVLLSGLLKFRNAEFFKEDAEAKSAPKVSF</sequence>
<comment type="caution">
    <text evidence="6">The sequence shown here is derived from an EMBL/GenBank/DDBJ whole genome shotgun (WGS) entry which is preliminary data.</text>
</comment>
<keyword evidence="7" id="KW-1185">Reference proteome</keyword>
<gene>
    <name evidence="6" type="ORF">HP397_02545</name>
</gene>
<dbReference type="Pfam" id="PF04011">
    <property type="entry name" value="LemA"/>
    <property type="match status" value="1"/>
</dbReference>
<evidence type="ECO:0000256" key="3">
    <source>
        <dbReference type="ARBA" id="ARBA00022692"/>
    </source>
</evidence>
<organism evidence="6 7">
    <name type="scientific">Streptobacillus felis</name>
    <dbReference type="NCBI Taxonomy" id="1384509"/>
    <lineage>
        <taxon>Bacteria</taxon>
        <taxon>Fusobacteriati</taxon>
        <taxon>Fusobacteriota</taxon>
        <taxon>Fusobacteriia</taxon>
        <taxon>Fusobacteriales</taxon>
        <taxon>Leptotrichiaceae</taxon>
        <taxon>Streptobacillus</taxon>
    </lineage>
</organism>
<accession>A0A7Z0PFN9</accession>
<evidence type="ECO:0000313" key="7">
    <source>
        <dbReference type="Proteomes" id="UP000526184"/>
    </source>
</evidence>